<evidence type="ECO:0000256" key="2">
    <source>
        <dbReference type="ARBA" id="ARBA00023315"/>
    </source>
</evidence>
<dbReference type="Pfam" id="PF00583">
    <property type="entry name" value="Acetyltransf_1"/>
    <property type="match status" value="1"/>
</dbReference>
<dbReference type="EMBL" id="JACZDF010000005">
    <property type="protein sequence ID" value="MBD9699869.1"/>
    <property type="molecule type" value="Genomic_DNA"/>
</dbReference>
<dbReference type="RefSeq" id="WP_192280448.1">
    <property type="nucleotide sequence ID" value="NZ_JACZDF010000005.1"/>
</dbReference>
<keyword evidence="2" id="KW-0012">Acyltransferase</keyword>
<dbReference type="CDD" id="cd04301">
    <property type="entry name" value="NAT_SF"/>
    <property type="match status" value="1"/>
</dbReference>
<feature type="region of interest" description="Disordered" evidence="3">
    <location>
        <begin position="206"/>
        <end position="226"/>
    </location>
</feature>
<dbReference type="Gene3D" id="3.40.630.30">
    <property type="match status" value="1"/>
</dbReference>
<evidence type="ECO:0000313" key="6">
    <source>
        <dbReference type="Proteomes" id="UP000642107"/>
    </source>
</evidence>
<feature type="compositionally biased region" description="Gly residues" evidence="3">
    <location>
        <begin position="215"/>
        <end position="226"/>
    </location>
</feature>
<feature type="domain" description="N-acetyltransferase" evidence="4">
    <location>
        <begin position="6"/>
        <end position="163"/>
    </location>
</feature>
<comment type="caution">
    <text evidence="5">The sequence shown here is derived from an EMBL/GenBank/DDBJ whole genome shotgun (WGS) entry which is preliminary data.</text>
</comment>
<reference evidence="5 6" key="1">
    <citation type="submission" date="2020-09" db="EMBL/GenBank/DDBJ databases">
        <title>Flavimobilis rhizosphaerae sp. nov., isolated from rhizosphere soil of Spartina alterniflora.</title>
        <authorList>
            <person name="Hanqin C."/>
        </authorList>
    </citation>
    <scope>NUCLEOTIDE SEQUENCE [LARGE SCALE GENOMIC DNA]</scope>
    <source>
        <strain evidence="5 6">GY 10621</strain>
    </source>
</reference>
<keyword evidence="1" id="KW-0808">Transferase</keyword>
<accession>A0ABR9DSH2</accession>
<evidence type="ECO:0000256" key="1">
    <source>
        <dbReference type="ARBA" id="ARBA00022679"/>
    </source>
</evidence>
<dbReference type="SUPFAM" id="SSF55729">
    <property type="entry name" value="Acyl-CoA N-acyltransferases (Nat)"/>
    <property type="match status" value="1"/>
</dbReference>
<dbReference type="PANTHER" id="PTHR43877">
    <property type="entry name" value="AMINOALKYLPHOSPHONATE N-ACETYLTRANSFERASE-RELATED-RELATED"/>
    <property type="match status" value="1"/>
</dbReference>
<gene>
    <name evidence="5" type="ORF">IGS67_10250</name>
</gene>
<sequence length="226" mass="24322">MVRASIDVRHAVAGDLLDVADLCLTAREESSTPTQLCSPDVERVRNQLGVLLSVPGGRVLVARHDGVAVGFLLGRIVEANLYHDDPVLYIEALFVDQVFRRRGAGHALLAAAAEIALEVGAEEVYSVPLPGSRGVQRFLLRLGFAPAAAHRVVQTATLVRRLESDPVSARRGSRGLEDLIARRRKARIETHSGPVDLRELQARLRAERLGSPATPGGGCPGRGGRR</sequence>
<dbReference type="InterPro" id="IPR000182">
    <property type="entry name" value="GNAT_dom"/>
</dbReference>
<proteinExistence type="predicted"/>
<protein>
    <submittedName>
        <fullName evidence="5">GNAT family N-acetyltransferase</fullName>
    </submittedName>
</protein>
<name>A0ABR9DSH2_9MICO</name>
<keyword evidence="6" id="KW-1185">Reference proteome</keyword>
<evidence type="ECO:0000313" key="5">
    <source>
        <dbReference type="EMBL" id="MBD9699869.1"/>
    </source>
</evidence>
<dbReference type="InterPro" id="IPR050832">
    <property type="entry name" value="Bact_Acetyltransf"/>
</dbReference>
<organism evidence="5 6">
    <name type="scientific">Flavimobilis rhizosphaerae</name>
    <dbReference type="NCBI Taxonomy" id="2775421"/>
    <lineage>
        <taxon>Bacteria</taxon>
        <taxon>Bacillati</taxon>
        <taxon>Actinomycetota</taxon>
        <taxon>Actinomycetes</taxon>
        <taxon>Micrococcales</taxon>
        <taxon>Jonesiaceae</taxon>
        <taxon>Flavimobilis</taxon>
    </lineage>
</organism>
<dbReference type="Proteomes" id="UP000642107">
    <property type="component" value="Unassembled WGS sequence"/>
</dbReference>
<evidence type="ECO:0000259" key="4">
    <source>
        <dbReference type="PROSITE" id="PS51186"/>
    </source>
</evidence>
<dbReference type="PANTHER" id="PTHR43877:SF1">
    <property type="entry name" value="ACETYLTRANSFERASE"/>
    <property type="match status" value="1"/>
</dbReference>
<dbReference type="PROSITE" id="PS51186">
    <property type="entry name" value="GNAT"/>
    <property type="match status" value="1"/>
</dbReference>
<evidence type="ECO:0000256" key="3">
    <source>
        <dbReference type="SAM" id="MobiDB-lite"/>
    </source>
</evidence>
<dbReference type="InterPro" id="IPR016181">
    <property type="entry name" value="Acyl_CoA_acyltransferase"/>
</dbReference>